<evidence type="ECO:0000313" key="3">
    <source>
        <dbReference type="Proteomes" id="UP001374579"/>
    </source>
</evidence>
<sequence>MRQQLSSKFSPFRFSLTETGRGLGYPAQSADDNLVTFHGKQTNERLRKFVHETRTNTNVKNSNNVRGKTLSNSAKLSISQKNWKSQRDHKTGLFSSLGLLSSRNATGWTRLSCNKSAKFRLAKLPTSVGNLSLYVYDSMRDDMSLTSWLLRGELPEKKEIEKFLEISKHLPLIDVGSNLGTVTLQAAMQKRQVVALEPVHSNAQRLCRSALDFDLDSYVHVILNAASAREGEVTLAADYFREMARFSVQGMPGKPPGYHPVTSYAILLDRLLEVVPFRTAALKIDVEAHEGYVLAGAERLFQEMDIPLVWLEWEHVIRLPRYGAEFILMFMHKHGMEAHDVISKEKLQEDNWKAWPATVLWKRKDNL</sequence>
<dbReference type="Gene3D" id="3.40.50.150">
    <property type="entry name" value="Vaccinia Virus protein VP39"/>
    <property type="match status" value="1"/>
</dbReference>
<dbReference type="SUPFAM" id="SSF53335">
    <property type="entry name" value="S-adenosyl-L-methionine-dependent methyltransferases"/>
    <property type="match status" value="1"/>
</dbReference>
<evidence type="ECO:0000313" key="2">
    <source>
        <dbReference type="EMBL" id="KAK7094228.1"/>
    </source>
</evidence>
<organism evidence="2 3">
    <name type="scientific">Littorina saxatilis</name>
    <dbReference type="NCBI Taxonomy" id="31220"/>
    <lineage>
        <taxon>Eukaryota</taxon>
        <taxon>Metazoa</taxon>
        <taxon>Spiralia</taxon>
        <taxon>Lophotrochozoa</taxon>
        <taxon>Mollusca</taxon>
        <taxon>Gastropoda</taxon>
        <taxon>Caenogastropoda</taxon>
        <taxon>Littorinimorpha</taxon>
        <taxon>Littorinoidea</taxon>
        <taxon>Littorinidae</taxon>
        <taxon>Littorina</taxon>
    </lineage>
</organism>
<dbReference type="InterPro" id="IPR052514">
    <property type="entry name" value="SAM-dependent_MTase"/>
</dbReference>
<evidence type="ECO:0000259" key="1">
    <source>
        <dbReference type="Pfam" id="PF05050"/>
    </source>
</evidence>
<dbReference type="InterPro" id="IPR006342">
    <property type="entry name" value="FkbM_mtfrase"/>
</dbReference>
<dbReference type="PANTHER" id="PTHR34203:SF15">
    <property type="entry name" value="SLL1173 PROTEIN"/>
    <property type="match status" value="1"/>
</dbReference>
<dbReference type="NCBIfam" id="TIGR01444">
    <property type="entry name" value="fkbM_fam"/>
    <property type="match status" value="1"/>
</dbReference>
<comment type="caution">
    <text evidence="2">The sequence shown here is derived from an EMBL/GenBank/DDBJ whole genome shotgun (WGS) entry which is preliminary data.</text>
</comment>
<dbReference type="EMBL" id="JBAMIC010000019">
    <property type="protein sequence ID" value="KAK7094228.1"/>
    <property type="molecule type" value="Genomic_DNA"/>
</dbReference>
<protein>
    <recommendedName>
        <fullName evidence="1">Methyltransferase FkbM domain-containing protein</fullName>
    </recommendedName>
</protein>
<dbReference type="InterPro" id="IPR029063">
    <property type="entry name" value="SAM-dependent_MTases_sf"/>
</dbReference>
<name>A0AAN9AVW3_9CAEN</name>
<proteinExistence type="predicted"/>
<dbReference type="Pfam" id="PF05050">
    <property type="entry name" value="Methyltransf_21"/>
    <property type="match status" value="1"/>
</dbReference>
<feature type="domain" description="Methyltransferase FkbM" evidence="1">
    <location>
        <begin position="174"/>
        <end position="335"/>
    </location>
</feature>
<dbReference type="Proteomes" id="UP001374579">
    <property type="component" value="Unassembled WGS sequence"/>
</dbReference>
<gene>
    <name evidence="2" type="ORF">V1264_007877</name>
</gene>
<reference evidence="2 3" key="1">
    <citation type="submission" date="2024-02" db="EMBL/GenBank/DDBJ databases">
        <title>Chromosome-scale genome assembly of the rough periwinkle Littorina saxatilis.</title>
        <authorList>
            <person name="De Jode A."/>
            <person name="Faria R."/>
            <person name="Formenti G."/>
            <person name="Sims Y."/>
            <person name="Smith T.P."/>
            <person name="Tracey A."/>
            <person name="Wood J.M.D."/>
            <person name="Zagrodzka Z.B."/>
            <person name="Johannesson K."/>
            <person name="Butlin R.K."/>
            <person name="Leder E.H."/>
        </authorList>
    </citation>
    <scope>NUCLEOTIDE SEQUENCE [LARGE SCALE GENOMIC DNA]</scope>
    <source>
        <strain evidence="2">Snail1</strain>
        <tissue evidence="2">Muscle</tissue>
    </source>
</reference>
<dbReference type="AlphaFoldDB" id="A0AAN9AVW3"/>
<accession>A0AAN9AVW3</accession>
<keyword evidence="3" id="KW-1185">Reference proteome</keyword>
<dbReference type="PANTHER" id="PTHR34203">
    <property type="entry name" value="METHYLTRANSFERASE, FKBM FAMILY PROTEIN"/>
    <property type="match status" value="1"/>
</dbReference>